<accession>A0A1I8FEP0</accession>
<dbReference type="InterPro" id="IPR002048">
    <property type="entry name" value="EF_hand_dom"/>
</dbReference>
<dbReference type="InterPro" id="IPR011992">
    <property type="entry name" value="EF-hand-dom_pair"/>
</dbReference>
<evidence type="ECO:0000259" key="4">
    <source>
        <dbReference type="PROSITE" id="PS50222"/>
    </source>
</evidence>
<evidence type="ECO:0000256" key="2">
    <source>
        <dbReference type="ARBA" id="ARBA00022837"/>
    </source>
</evidence>
<protein>
    <submittedName>
        <fullName evidence="6">EF-hand domain-containing protein</fullName>
    </submittedName>
</protein>
<dbReference type="PANTHER" id="PTHR46311">
    <property type="entry name" value="CALCIUM-BINDING PROTEIN 8-RELATED"/>
    <property type="match status" value="1"/>
</dbReference>
<feature type="region of interest" description="Disordered" evidence="3">
    <location>
        <begin position="1"/>
        <end position="54"/>
    </location>
</feature>
<dbReference type="PROSITE" id="PS00018">
    <property type="entry name" value="EF_HAND_1"/>
    <property type="match status" value="1"/>
</dbReference>
<name>A0A1I8FEP0_9PLAT</name>
<feature type="compositionally biased region" description="Polar residues" evidence="3">
    <location>
        <begin position="27"/>
        <end position="50"/>
    </location>
</feature>
<dbReference type="Proteomes" id="UP000095280">
    <property type="component" value="Unplaced"/>
</dbReference>
<keyword evidence="5" id="KW-1185">Reference proteome</keyword>
<proteinExistence type="predicted"/>
<dbReference type="WBParaSite" id="maker-unitig_31030-snap-gene-0.2-mRNA-1">
    <property type="protein sequence ID" value="maker-unitig_31030-snap-gene-0.2-mRNA-1"/>
    <property type="gene ID" value="maker-unitig_31030-snap-gene-0.2"/>
</dbReference>
<evidence type="ECO:0000313" key="5">
    <source>
        <dbReference type="Proteomes" id="UP000095280"/>
    </source>
</evidence>
<dbReference type="AlphaFoldDB" id="A0A1I8FEP0"/>
<keyword evidence="1" id="KW-0677">Repeat</keyword>
<dbReference type="InterPro" id="IPR018247">
    <property type="entry name" value="EF_Hand_1_Ca_BS"/>
</dbReference>
<dbReference type="GO" id="GO:0032588">
    <property type="term" value="C:trans-Golgi network membrane"/>
    <property type="evidence" value="ECO:0007669"/>
    <property type="project" value="TreeGrafter"/>
</dbReference>
<dbReference type="PANTHER" id="PTHR46311:SF3">
    <property type="entry name" value="CALCIUM-BINDING PROTEIN 8"/>
    <property type="match status" value="1"/>
</dbReference>
<dbReference type="GO" id="GO:0005509">
    <property type="term" value="F:calcium ion binding"/>
    <property type="evidence" value="ECO:0007669"/>
    <property type="project" value="InterPro"/>
</dbReference>
<dbReference type="CDD" id="cd00051">
    <property type="entry name" value="EFh"/>
    <property type="match status" value="1"/>
</dbReference>
<dbReference type="SUPFAM" id="SSF47473">
    <property type="entry name" value="EF-hand"/>
    <property type="match status" value="1"/>
</dbReference>
<dbReference type="Pfam" id="PF13499">
    <property type="entry name" value="EF-hand_7"/>
    <property type="match status" value="1"/>
</dbReference>
<evidence type="ECO:0000256" key="1">
    <source>
        <dbReference type="ARBA" id="ARBA00022737"/>
    </source>
</evidence>
<evidence type="ECO:0000256" key="3">
    <source>
        <dbReference type="SAM" id="MobiDB-lite"/>
    </source>
</evidence>
<keyword evidence="2" id="KW-0106">Calcium</keyword>
<dbReference type="InterPro" id="IPR051111">
    <property type="entry name" value="Ca-binding_regulatory"/>
</dbReference>
<reference evidence="6" key="1">
    <citation type="submission" date="2016-11" db="UniProtKB">
        <authorList>
            <consortium name="WormBaseParasite"/>
        </authorList>
    </citation>
    <scope>IDENTIFICATION</scope>
</reference>
<dbReference type="PROSITE" id="PS50222">
    <property type="entry name" value="EF_HAND_2"/>
    <property type="match status" value="1"/>
</dbReference>
<sequence length="353" mass="39648">RHPSRQSVIRAPGILRPRHSAPAQRPCRQSSALSAAKQHQQQQSETSTDSGFDAAANGASGAGLPLLMKRRCLVVYFYRHRVDFRVFNNRQQAAAVPRTNPSAGFAPYLEGFLLRHCQRLEPTCPFRAQQQNSNVTPGVFGCTLEDLMLQQRQRGFPNLSSHFLRLFAEPNVASVTGIDAGGLALLIGALPAQESRVDSTVSEPSRGKWIHGGVYKCQTPSCKRCWLRKAKELFDVCDIEQKGFITKRDMQRLSGVLPLDPDQIEDVFDRLDDDGNGYLTLEEFTVASWRRRRHRRGGGGRGGWRVIEEDAAVGGLSAKWVMTTATRVEEDEHFHQRWRSWESPACFRSEFGL</sequence>
<evidence type="ECO:0000313" key="6">
    <source>
        <dbReference type="WBParaSite" id="maker-unitig_31030-snap-gene-0.2-mRNA-1"/>
    </source>
</evidence>
<organism evidence="5 6">
    <name type="scientific">Macrostomum lignano</name>
    <dbReference type="NCBI Taxonomy" id="282301"/>
    <lineage>
        <taxon>Eukaryota</taxon>
        <taxon>Metazoa</taxon>
        <taxon>Spiralia</taxon>
        <taxon>Lophotrochozoa</taxon>
        <taxon>Platyhelminthes</taxon>
        <taxon>Rhabditophora</taxon>
        <taxon>Macrostomorpha</taxon>
        <taxon>Macrostomida</taxon>
        <taxon>Macrostomidae</taxon>
        <taxon>Macrostomum</taxon>
    </lineage>
</organism>
<feature type="domain" description="EF-hand" evidence="4">
    <location>
        <begin position="259"/>
        <end position="294"/>
    </location>
</feature>
<dbReference type="Gene3D" id="1.10.238.10">
    <property type="entry name" value="EF-hand"/>
    <property type="match status" value="1"/>
</dbReference>